<dbReference type="PROSITE" id="PS51833">
    <property type="entry name" value="HDOD"/>
    <property type="match status" value="1"/>
</dbReference>
<organism evidence="2">
    <name type="scientific">Dechloromonas aromatica (strain RCB)</name>
    <dbReference type="NCBI Taxonomy" id="159087"/>
    <lineage>
        <taxon>Bacteria</taxon>
        <taxon>Pseudomonadati</taxon>
        <taxon>Pseudomonadota</taxon>
        <taxon>Betaproteobacteria</taxon>
        <taxon>Rhodocyclales</taxon>
        <taxon>Azonexaceae</taxon>
        <taxon>Dechloromonas</taxon>
    </lineage>
</organism>
<dbReference type="OrthoDB" id="9797768at2"/>
<sequence length="279" mass="30438">MVLQLTDQGIIERSKSMPAFPRVVTEIIATLDDDGATLGALVHHVERDPVITARVLSIANSAAMAGHSGSDVHDVRKAVSLIGLQKIREITLAVSLAEFAHGCRMASYFWEHSVAVGICALELARFTHQPSGYALVAGLLHDIGQLWMAHFHPLEFQMVRSAVSCGTEGINDIERRYFGVDHCHIGRLLATHWGLPPAVVDAIYFHHDPDQGLGESLVAITHVAEVLSNALDLTGRDGNMVANMSAAACEKLGIDWSQDLDPLFGRIEARTEYACRVFR</sequence>
<dbReference type="SUPFAM" id="SSF109604">
    <property type="entry name" value="HD-domain/PDEase-like"/>
    <property type="match status" value="1"/>
</dbReference>
<dbReference type="eggNOG" id="COG1639">
    <property type="taxonomic scope" value="Bacteria"/>
</dbReference>
<dbReference type="AlphaFoldDB" id="Q47F47"/>
<dbReference type="Pfam" id="PF08668">
    <property type="entry name" value="HDOD"/>
    <property type="match status" value="1"/>
</dbReference>
<protein>
    <submittedName>
        <fullName evidence="2">HDIG protein</fullName>
    </submittedName>
</protein>
<evidence type="ECO:0000259" key="1">
    <source>
        <dbReference type="PROSITE" id="PS51833"/>
    </source>
</evidence>
<dbReference type="InterPro" id="IPR003607">
    <property type="entry name" value="HD/PDEase_dom"/>
</dbReference>
<dbReference type="SMART" id="SM00471">
    <property type="entry name" value="HDc"/>
    <property type="match status" value="1"/>
</dbReference>
<dbReference type="InterPro" id="IPR052340">
    <property type="entry name" value="RNase_Y/CdgJ"/>
</dbReference>
<proteinExistence type="predicted"/>
<dbReference type="InterPro" id="IPR006675">
    <property type="entry name" value="HDIG_dom"/>
</dbReference>
<gene>
    <name evidence="2" type="ordered locus">Daro_1787</name>
</gene>
<accession>Q47F47</accession>
<dbReference type="PANTHER" id="PTHR33525:SF3">
    <property type="entry name" value="RIBONUCLEASE Y"/>
    <property type="match status" value="1"/>
</dbReference>
<dbReference type="EMBL" id="CP000089">
    <property type="protein sequence ID" value="AAZ46534.1"/>
    <property type="molecule type" value="Genomic_DNA"/>
</dbReference>
<dbReference type="PANTHER" id="PTHR33525">
    <property type="match status" value="1"/>
</dbReference>
<dbReference type="STRING" id="159087.Daro_1787"/>
<name>Q47F47_DECAR</name>
<dbReference type="NCBIfam" id="TIGR00277">
    <property type="entry name" value="HDIG"/>
    <property type="match status" value="1"/>
</dbReference>
<dbReference type="CDD" id="cd00077">
    <property type="entry name" value="HDc"/>
    <property type="match status" value="1"/>
</dbReference>
<reference evidence="2" key="1">
    <citation type="submission" date="2005-08" db="EMBL/GenBank/DDBJ databases">
        <title>Complete sequence of Dechloromonas aromatica RCB.</title>
        <authorList>
            <person name="Salinero K.K."/>
            <person name="Copeland A."/>
            <person name="Lucas S."/>
            <person name="Lapidus A."/>
            <person name="Barry K."/>
            <person name="Detter J.C."/>
            <person name="Glavina T."/>
            <person name="Hammon N."/>
            <person name="Israni S."/>
            <person name="Pitluck S."/>
            <person name="Di Bartolo G."/>
            <person name="Trong S."/>
            <person name="Schmutz J."/>
            <person name="Larimer F."/>
            <person name="Land M."/>
            <person name="Ivanova N."/>
            <person name="Richardson P."/>
        </authorList>
    </citation>
    <scope>NUCLEOTIDE SEQUENCE</scope>
    <source>
        <strain evidence="2">RCB</strain>
    </source>
</reference>
<feature type="domain" description="HDOD" evidence="1">
    <location>
        <begin position="17"/>
        <end position="209"/>
    </location>
</feature>
<dbReference type="InterPro" id="IPR013976">
    <property type="entry name" value="HDOD"/>
</dbReference>
<evidence type="ECO:0000313" key="2">
    <source>
        <dbReference type="EMBL" id="AAZ46534.1"/>
    </source>
</evidence>
<dbReference type="HOGENOM" id="CLU_048246_4_2_4"/>
<dbReference type="KEGG" id="dar:Daro_1787"/>
<dbReference type="Gene3D" id="1.10.3210.10">
    <property type="entry name" value="Hypothetical protein af1432"/>
    <property type="match status" value="1"/>
</dbReference>